<accession>A0A1X7PRN0</accession>
<name>A0A1X7PRN0_9HYPH</name>
<dbReference type="InterPro" id="IPR001279">
    <property type="entry name" value="Metallo-B-lactamas"/>
</dbReference>
<feature type="domain" description="Metallo-beta-lactamase" evidence="6">
    <location>
        <begin position="44"/>
        <end position="245"/>
    </location>
</feature>
<evidence type="ECO:0000256" key="2">
    <source>
        <dbReference type="ARBA" id="ARBA00007749"/>
    </source>
</evidence>
<evidence type="ECO:0000259" key="6">
    <source>
        <dbReference type="SMART" id="SM00849"/>
    </source>
</evidence>
<evidence type="ECO:0000256" key="5">
    <source>
        <dbReference type="ARBA" id="ARBA00022833"/>
    </source>
</evidence>
<keyword evidence="8" id="KW-1185">Reference proteome</keyword>
<evidence type="ECO:0000313" key="8">
    <source>
        <dbReference type="Proteomes" id="UP000193083"/>
    </source>
</evidence>
<proteinExistence type="inferred from homology"/>
<dbReference type="Pfam" id="PF00753">
    <property type="entry name" value="Lactamase_B"/>
    <property type="match status" value="1"/>
</dbReference>
<dbReference type="EMBL" id="FXBL01000004">
    <property type="protein sequence ID" value="SMH54092.1"/>
    <property type="molecule type" value="Genomic_DNA"/>
</dbReference>
<organism evidence="7 8">
    <name type="scientific">Mesorhizobium australicum</name>
    <dbReference type="NCBI Taxonomy" id="536018"/>
    <lineage>
        <taxon>Bacteria</taxon>
        <taxon>Pseudomonadati</taxon>
        <taxon>Pseudomonadota</taxon>
        <taxon>Alphaproteobacteria</taxon>
        <taxon>Hyphomicrobiales</taxon>
        <taxon>Phyllobacteriaceae</taxon>
        <taxon>Mesorhizobium</taxon>
    </lineage>
</organism>
<dbReference type="GO" id="GO:0046872">
    <property type="term" value="F:metal ion binding"/>
    <property type="evidence" value="ECO:0007669"/>
    <property type="project" value="UniProtKB-KW"/>
</dbReference>
<dbReference type="SMART" id="SM00849">
    <property type="entry name" value="Lactamase_B"/>
    <property type="match status" value="1"/>
</dbReference>
<keyword evidence="4" id="KW-0378">Hydrolase</keyword>
<evidence type="ECO:0000256" key="3">
    <source>
        <dbReference type="ARBA" id="ARBA00022723"/>
    </source>
</evidence>
<dbReference type="SUPFAM" id="SSF56281">
    <property type="entry name" value="Metallo-hydrolase/oxidoreductase"/>
    <property type="match status" value="1"/>
</dbReference>
<dbReference type="Gene3D" id="3.60.15.10">
    <property type="entry name" value="Ribonuclease Z/Hydroxyacylglutathione hydrolase-like"/>
    <property type="match status" value="1"/>
</dbReference>
<dbReference type="CDD" id="cd07729">
    <property type="entry name" value="AHL_lactonase_MBL-fold"/>
    <property type="match status" value="1"/>
</dbReference>
<comment type="similarity">
    <text evidence="2">Belongs to the metallo-beta-lactamase superfamily.</text>
</comment>
<protein>
    <submittedName>
        <fullName evidence="7">Glyoxylase, beta-lactamase superfamily II</fullName>
    </submittedName>
</protein>
<dbReference type="PANTHER" id="PTHR42978:SF7">
    <property type="entry name" value="METALLO-HYDROLASE RV2300C-RELATED"/>
    <property type="match status" value="1"/>
</dbReference>
<comment type="cofactor">
    <cofactor evidence="1">
        <name>Zn(2+)</name>
        <dbReference type="ChEBI" id="CHEBI:29105"/>
    </cofactor>
</comment>
<dbReference type="GO" id="GO:0016787">
    <property type="term" value="F:hydrolase activity"/>
    <property type="evidence" value="ECO:0007669"/>
    <property type="project" value="UniProtKB-KW"/>
</dbReference>
<dbReference type="InterPro" id="IPR051013">
    <property type="entry name" value="MBL_superfamily_lactonases"/>
</dbReference>
<dbReference type="OrthoDB" id="9773738at2"/>
<dbReference type="Proteomes" id="UP000193083">
    <property type="component" value="Unassembled WGS sequence"/>
</dbReference>
<dbReference type="InterPro" id="IPR036866">
    <property type="entry name" value="RibonucZ/Hydroxyglut_hydro"/>
</dbReference>
<reference evidence="7 8" key="1">
    <citation type="submission" date="2017-04" db="EMBL/GenBank/DDBJ databases">
        <authorList>
            <person name="Afonso C.L."/>
            <person name="Miller P.J."/>
            <person name="Scott M.A."/>
            <person name="Spackman E."/>
            <person name="Goraichik I."/>
            <person name="Dimitrov K.M."/>
            <person name="Suarez D.L."/>
            <person name="Swayne D.E."/>
        </authorList>
    </citation>
    <scope>NUCLEOTIDE SEQUENCE [LARGE SCALE GENOMIC DNA]</scope>
    <source>
        <strain evidence="7 8">B5P</strain>
    </source>
</reference>
<keyword evidence="3" id="KW-0479">Metal-binding</keyword>
<dbReference type="AlphaFoldDB" id="A0A1X7PRN0"/>
<dbReference type="PANTHER" id="PTHR42978">
    <property type="entry name" value="QUORUM-QUENCHING LACTONASE YTNP-RELATED-RELATED"/>
    <property type="match status" value="1"/>
</dbReference>
<evidence type="ECO:0000313" key="7">
    <source>
        <dbReference type="EMBL" id="SMH54092.1"/>
    </source>
</evidence>
<gene>
    <name evidence="7" type="ORF">SAMN02982922_5019</name>
</gene>
<evidence type="ECO:0000256" key="4">
    <source>
        <dbReference type="ARBA" id="ARBA00022801"/>
    </source>
</evidence>
<keyword evidence="5" id="KW-0862">Zinc</keyword>
<sequence>MTEESVKPTYEVLALRFARTAPNRPRAENFMPGMDLHEGPMPLDYYVWVIRGHGRLVVVDTGFGQAAANERRRELIHEPAALLARAGVDSAAVEHVVLTHLHYDHAGSLDAFPAATFHLQDEEMRYATGRPMCHACLRAPFNLRDVLEAVGLVHTGRVRFHDGDVELFPGISLHRVGGHTGGLQVVRVATARGPLVLASDAFHFTENRRRRAPFPLVHHVDQMLDGFIRCEELAGGDESLLVAGHDPEVRERWPELIPGFPDIVRLDLDPKSN</sequence>
<evidence type="ECO:0000256" key="1">
    <source>
        <dbReference type="ARBA" id="ARBA00001947"/>
    </source>
</evidence>
<dbReference type="RefSeq" id="WP_085466657.1">
    <property type="nucleotide sequence ID" value="NZ_FXBL01000004.1"/>
</dbReference>